<evidence type="ECO:0000256" key="4">
    <source>
        <dbReference type="ARBA" id="ARBA00022692"/>
    </source>
</evidence>
<feature type="transmembrane region" description="Helical" evidence="9">
    <location>
        <begin position="191"/>
        <end position="212"/>
    </location>
</feature>
<evidence type="ECO:0000256" key="8">
    <source>
        <dbReference type="ARBA" id="ARBA00037998"/>
    </source>
</evidence>
<name>A0A5N0V111_9PSEU</name>
<dbReference type="GO" id="GO:0006865">
    <property type="term" value="P:amino acid transport"/>
    <property type="evidence" value="ECO:0007669"/>
    <property type="project" value="UniProtKB-KW"/>
</dbReference>
<feature type="transmembrane region" description="Helical" evidence="9">
    <location>
        <begin position="58"/>
        <end position="78"/>
    </location>
</feature>
<dbReference type="Proteomes" id="UP000319769">
    <property type="component" value="Unassembled WGS sequence"/>
</dbReference>
<dbReference type="Pfam" id="PF02653">
    <property type="entry name" value="BPD_transp_2"/>
    <property type="match status" value="1"/>
</dbReference>
<dbReference type="InterPro" id="IPR001851">
    <property type="entry name" value="ABC_transp_permease"/>
</dbReference>
<dbReference type="GO" id="GO:0022857">
    <property type="term" value="F:transmembrane transporter activity"/>
    <property type="evidence" value="ECO:0007669"/>
    <property type="project" value="InterPro"/>
</dbReference>
<evidence type="ECO:0000256" key="9">
    <source>
        <dbReference type="SAM" id="Phobius"/>
    </source>
</evidence>
<keyword evidence="2" id="KW-0813">Transport</keyword>
<comment type="caution">
    <text evidence="10">The sequence shown here is derived from an EMBL/GenBank/DDBJ whole genome shotgun (WGS) entry which is preliminary data.</text>
</comment>
<dbReference type="EMBL" id="VMNW02000036">
    <property type="protein sequence ID" value="KAA9158275.1"/>
    <property type="molecule type" value="Genomic_DNA"/>
</dbReference>
<comment type="subcellular location">
    <subcellularLocation>
        <location evidence="1">Cell membrane</location>
        <topology evidence="1">Multi-pass membrane protein</topology>
    </subcellularLocation>
</comment>
<dbReference type="PANTHER" id="PTHR11795">
    <property type="entry name" value="BRANCHED-CHAIN AMINO ACID TRANSPORT SYSTEM PERMEASE PROTEIN LIVH"/>
    <property type="match status" value="1"/>
</dbReference>
<dbReference type="CDD" id="cd06582">
    <property type="entry name" value="TM_PBP1_LivH_like"/>
    <property type="match status" value="1"/>
</dbReference>
<feature type="transmembrane region" description="Helical" evidence="9">
    <location>
        <begin position="264"/>
        <end position="287"/>
    </location>
</feature>
<evidence type="ECO:0000313" key="10">
    <source>
        <dbReference type="EMBL" id="KAA9158275.1"/>
    </source>
</evidence>
<keyword evidence="11" id="KW-1185">Reference proteome</keyword>
<evidence type="ECO:0000256" key="2">
    <source>
        <dbReference type="ARBA" id="ARBA00022448"/>
    </source>
</evidence>
<evidence type="ECO:0000256" key="1">
    <source>
        <dbReference type="ARBA" id="ARBA00004651"/>
    </source>
</evidence>
<feature type="transmembrane region" description="Helical" evidence="9">
    <location>
        <begin position="224"/>
        <end position="252"/>
    </location>
</feature>
<proteinExistence type="inferred from homology"/>
<keyword evidence="7 9" id="KW-0472">Membrane</keyword>
<evidence type="ECO:0000256" key="6">
    <source>
        <dbReference type="ARBA" id="ARBA00022989"/>
    </source>
</evidence>
<keyword evidence="6 9" id="KW-1133">Transmembrane helix</keyword>
<evidence type="ECO:0000256" key="5">
    <source>
        <dbReference type="ARBA" id="ARBA00022970"/>
    </source>
</evidence>
<comment type="similarity">
    <text evidence="8">Belongs to the binding-protein-dependent transport system permease family. LivHM subfamily.</text>
</comment>
<dbReference type="InterPro" id="IPR052157">
    <property type="entry name" value="BCAA_transport_permease"/>
</dbReference>
<evidence type="ECO:0000256" key="7">
    <source>
        <dbReference type="ARBA" id="ARBA00023136"/>
    </source>
</evidence>
<feature type="transmembrane region" description="Helical" evidence="9">
    <location>
        <begin position="90"/>
        <end position="113"/>
    </location>
</feature>
<accession>A0A5N0V111</accession>
<sequence>MTWLNAVLQGISLGGFYALLACGLSLMFGVMRIINLAHGDIAVLGAFIVWVVANQWHLSPFLAVLPVLPVMLVFGYLLQLTLLGRSLRAGMLVPLLTTFGLAIVIQNALLQIFTPDVRSLGATAGGIATASWRLSDSIAIPVPGVVVLLVAVAVLGGLQLFLRRTPMGREMRATAQDQDTAQLVGVNAKAVYARATAIAVATAALAGAFFAVRSTFDPSSGPTQLIFAFEAVVIGGFGSLWGTLLGGMALGIAQAIGAAIDPQYAILAGHLVFLAVLASPRGGLLAARESAA</sequence>
<dbReference type="GO" id="GO:0005886">
    <property type="term" value="C:plasma membrane"/>
    <property type="evidence" value="ECO:0007669"/>
    <property type="project" value="UniProtKB-SubCell"/>
</dbReference>
<dbReference type="OrthoDB" id="9807115at2"/>
<keyword evidence="3" id="KW-1003">Cell membrane</keyword>
<gene>
    <name evidence="10" type="ORF">FPZ12_023340</name>
</gene>
<feature type="transmembrane region" description="Helical" evidence="9">
    <location>
        <begin position="33"/>
        <end position="52"/>
    </location>
</feature>
<keyword evidence="4 9" id="KW-0812">Transmembrane</keyword>
<feature type="transmembrane region" description="Helical" evidence="9">
    <location>
        <begin position="138"/>
        <end position="162"/>
    </location>
</feature>
<dbReference type="PANTHER" id="PTHR11795:SF445">
    <property type="entry name" value="AMINO ACID ABC TRANSPORTER PERMEASE PROTEIN"/>
    <property type="match status" value="1"/>
</dbReference>
<reference evidence="10" key="1">
    <citation type="submission" date="2019-09" db="EMBL/GenBank/DDBJ databases">
        <authorList>
            <person name="Teo W.F.A."/>
            <person name="Duangmal K."/>
        </authorList>
    </citation>
    <scope>NUCLEOTIDE SEQUENCE [LARGE SCALE GENOMIC DNA]</scope>
    <source>
        <strain evidence="10">K81G1</strain>
    </source>
</reference>
<evidence type="ECO:0000256" key="3">
    <source>
        <dbReference type="ARBA" id="ARBA00022475"/>
    </source>
</evidence>
<dbReference type="AlphaFoldDB" id="A0A5N0V111"/>
<protein>
    <submittedName>
        <fullName evidence="10">Branched-chain amino acid ABC transporter permease</fullName>
    </submittedName>
</protein>
<keyword evidence="5" id="KW-0029">Amino-acid transport</keyword>
<organism evidence="10 11">
    <name type="scientific">Amycolatopsis acidicola</name>
    <dbReference type="NCBI Taxonomy" id="2596893"/>
    <lineage>
        <taxon>Bacteria</taxon>
        <taxon>Bacillati</taxon>
        <taxon>Actinomycetota</taxon>
        <taxon>Actinomycetes</taxon>
        <taxon>Pseudonocardiales</taxon>
        <taxon>Pseudonocardiaceae</taxon>
        <taxon>Amycolatopsis</taxon>
    </lineage>
</organism>
<dbReference type="RefSeq" id="WP_144747693.1">
    <property type="nucleotide sequence ID" value="NZ_VMNW02000036.1"/>
</dbReference>
<evidence type="ECO:0000313" key="11">
    <source>
        <dbReference type="Proteomes" id="UP000319769"/>
    </source>
</evidence>
<feature type="transmembrane region" description="Helical" evidence="9">
    <location>
        <begin position="6"/>
        <end position="26"/>
    </location>
</feature>